<proteinExistence type="predicted"/>
<evidence type="ECO:0000313" key="1">
    <source>
        <dbReference type="EMBL" id="EMF15605.1"/>
    </source>
</evidence>
<reference evidence="1 2" key="1">
    <citation type="journal article" date="2012" name="PLoS Pathog.">
        <title>Diverse lifestyles and strategies of plant pathogenesis encoded in the genomes of eighteen Dothideomycetes fungi.</title>
        <authorList>
            <person name="Ohm R.A."/>
            <person name="Feau N."/>
            <person name="Henrissat B."/>
            <person name="Schoch C.L."/>
            <person name="Horwitz B.A."/>
            <person name="Barry K.W."/>
            <person name="Condon B.J."/>
            <person name="Copeland A.C."/>
            <person name="Dhillon B."/>
            <person name="Glaser F."/>
            <person name="Hesse C.N."/>
            <person name="Kosti I."/>
            <person name="LaButti K."/>
            <person name="Lindquist E.A."/>
            <person name="Lucas S."/>
            <person name="Salamov A.A."/>
            <person name="Bradshaw R.E."/>
            <person name="Ciuffetti L."/>
            <person name="Hamelin R.C."/>
            <person name="Kema G.H.J."/>
            <person name="Lawrence C."/>
            <person name="Scott J.A."/>
            <person name="Spatafora J.W."/>
            <person name="Turgeon B.G."/>
            <person name="de Wit P.J.G.M."/>
            <person name="Zhong S."/>
            <person name="Goodwin S.B."/>
            <person name="Grigoriev I.V."/>
        </authorList>
    </citation>
    <scope>NUCLEOTIDE SEQUENCE [LARGE SCALE GENOMIC DNA]</scope>
    <source>
        <strain evidence="1 2">SO2202</strain>
    </source>
</reference>
<dbReference type="GeneID" id="27898245"/>
<name>M3DC16_SPHMS</name>
<keyword evidence="2" id="KW-1185">Reference proteome</keyword>
<dbReference type="AlphaFoldDB" id="M3DC16"/>
<dbReference type="HOGENOM" id="CLU_2639675_0_0_1"/>
<accession>M3DC16</accession>
<dbReference type="EMBL" id="KB456261">
    <property type="protein sequence ID" value="EMF15605.1"/>
    <property type="molecule type" value="Genomic_DNA"/>
</dbReference>
<protein>
    <submittedName>
        <fullName evidence="1">Uncharacterized protein</fullName>
    </submittedName>
</protein>
<dbReference type="Proteomes" id="UP000016931">
    <property type="component" value="Unassembled WGS sequence"/>
</dbReference>
<evidence type="ECO:0000313" key="2">
    <source>
        <dbReference type="Proteomes" id="UP000016931"/>
    </source>
</evidence>
<gene>
    <name evidence="1" type="ORF">SEPMUDRAFT_114693</name>
</gene>
<organism evidence="1 2">
    <name type="scientific">Sphaerulina musiva (strain SO2202)</name>
    <name type="common">Poplar stem canker fungus</name>
    <name type="synonym">Septoria musiva</name>
    <dbReference type="NCBI Taxonomy" id="692275"/>
    <lineage>
        <taxon>Eukaryota</taxon>
        <taxon>Fungi</taxon>
        <taxon>Dikarya</taxon>
        <taxon>Ascomycota</taxon>
        <taxon>Pezizomycotina</taxon>
        <taxon>Dothideomycetes</taxon>
        <taxon>Dothideomycetidae</taxon>
        <taxon>Mycosphaerellales</taxon>
        <taxon>Mycosphaerellaceae</taxon>
        <taxon>Sphaerulina</taxon>
    </lineage>
</organism>
<dbReference type="RefSeq" id="XP_016763726.1">
    <property type="nucleotide sequence ID" value="XM_016901108.1"/>
</dbReference>
<sequence>MQTKPLHGVNRLTTIWHATKPHGSSPTGSSGIWIYINMFDADDTMLTNSGGTYSMQSKALQMFTQTGATVQPTRTLS</sequence>